<keyword evidence="2" id="KW-0687">Ribonucleoprotein</keyword>
<name>A0A426Z5F0_ENSVE</name>
<dbReference type="Gene3D" id="3.30.70.3370">
    <property type="match status" value="1"/>
</dbReference>
<evidence type="ECO:0000256" key="2">
    <source>
        <dbReference type="ARBA" id="ARBA00023274"/>
    </source>
</evidence>
<dbReference type="GO" id="GO:0003735">
    <property type="term" value="F:structural constituent of ribosome"/>
    <property type="evidence" value="ECO:0007669"/>
    <property type="project" value="InterPro"/>
</dbReference>
<dbReference type="SUPFAM" id="SSF54189">
    <property type="entry name" value="Ribosomal proteins S24e, L23 and L15e"/>
    <property type="match status" value="1"/>
</dbReference>
<sequence length="181" mass="20047">MSGTPHRSLGLGFVEVVRARPSIPPLGSLASLLVAASPPPTDLHVVKHGFEGGHRPDPEAHDQSPSLQEAIRQANVPKVCVLGFWIWLHVVVHGPLNRLCCFRDSSLASAESKEKLAKLYEVKGPNTVFDLIYDMVENAKKYEPKYRLIRNGLATKVEKSRNQVKQRKNRVKKVGGVKKVS</sequence>
<dbReference type="InterPro" id="IPR001976">
    <property type="entry name" value="Ribosomal_eS24"/>
</dbReference>
<comment type="caution">
    <text evidence="4">The sequence shown here is derived from an EMBL/GenBank/DDBJ whole genome shotgun (WGS) entry which is preliminary data.</text>
</comment>
<gene>
    <name evidence="4" type="ORF">B296_00027809</name>
</gene>
<organism evidence="4 5">
    <name type="scientific">Ensete ventricosum</name>
    <name type="common">Abyssinian banana</name>
    <name type="synonym">Musa ensete</name>
    <dbReference type="NCBI Taxonomy" id="4639"/>
    <lineage>
        <taxon>Eukaryota</taxon>
        <taxon>Viridiplantae</taxon>
        <taxon>Streptophyta</taxon>
        <taxon>Embryophyta</taxon>
        <taxon>Tracheophyta</taxon>
        <taxon>Spermatophyta</taxon>
        <taxon>Magnoliopsida</taxon>
        <taxon>Liliopsida</taxon>
        <taxon>Zingiberales</taxon>
        <taxon>Musaceae</taxon>
        <taxon>Ensete</taxon>
    </lineage>
</organism>
<evidence type="ECO:0000256" key="3">
    <source>
        <dbReference type="SAM" id="MobiDB-lite"/>
    </source>
</evidence>
<dbReference type="Proteomes" id="UP000287651">
    <property type="component" value="Unassembled WGS sequence"/>
</dbReference>
<dbReference type="GO" id="GO:0005840">
    <property type="term" value="C:ribosome"/>
    <property type="evidence" value="ECO:0007669"/>
    <property type="project" value="UniProtKB-KW"/>
</dbReference>
<reference evidence="4 5" key="1">
    <citation type="journal article" date="2014" name="Agronomy (Basel)">
        <title>A Draft Genome Sequence for Ensete ventricosum, the Drought-Tolerant Tree Against Hunger.</title>
        <authorList>
            <person name="Harrison J."/>
            <person name="Moore K.A."/>
            <person name="Paszkiewicz K."/>
            <person name="Jones T."/>
            <person name="Grant M."/>
            <person name="Ambacheew D."/>
            <person name="Muzemil S."/>
            <person name="Studholme D.J."/>
        </authorList>
    </citation>
    <scope>NUCLEOTIDE SEQUENCE [LARGE SCALE GENOMIC DNA]</scope>
</reference>
<protein>
    <submittedName>
        <fullName evidence="4">Uncharacterized protein</fullName>
    </submittedName>
</protein>
<feature type="region of interest" description="Disordered" evidence="3">
    <location>
        <begin position="159"/>
        <end position="181"/>
    </location>
</feature>
<evidence type="ECO:0000313" key="5">
    <source>
        <dbReference type="Proteomes" id="UP000287651"/>
    </source>
</evidence>
<evidence type="ECO:0000313" key="4">
    <source>
        <dbReference type="EMBL" id="RRT59153.1"/>
    </source>
</evidence>
<proteinExistence type="predicted"/>
<accession>A0A426Z5F0</accession>
<dbReference type="GO" id="GO:1990904">
    <property type="term" value="C:ribonucleoprotein complex"/>
    <property type="evidence" value="ECO:0007669"/>
    <property type="project" value="UniProtKB-KW"/>
</dbReference>
<dbReference type="AlphaFoldDB" id="A0A426Z5F0"/>
<evidence type="ECO:0000256" key="1">
    <source>
        <dbReference type="ARBA" id="ARBA00022980"/>
    </source>
</evidence>
<dbReference type="InterPro" id="IPR012678">
    <property type="entry name" value="Ribosomal_uL23/eL15/eS24_sf"/>
</dbReference>
<keyword evidence="1" id="KW-0689">Ribosomal protein</keyword>
<dbReference type="EMBL" id="AMZH03008344">
    <property type="protein sequence ID" value="RRT59153.1"/>
    <property type="molecule type" value="Genomic_DNA"/>
</dbReference>
<dbReference type="PANTHER" id="PTHR10496">
    <property type="entry name" value="40S RIBOSOMAL PROTEIN S24"/>
    <property type="match status" value="1"/>
</dbReference>
<feature type="compositionally biased region" description="Basic residues" evidence="3">
    <location>
        <begin position="162"/>
        <end position="181"/>
    </location>
</feature>
<dbReference type="GO" id="GO:0006412">
    <property type="term" value="P:translation"/>
    <property type="evidence" value="ECO:0007669"/>
    <property type="project" value="InterPro"/>
</dbReference>
<dbReference type="InterPro" id="IPR053709">
    <property type="entry name" value="eRP_eS24_sf"/>
</dbReference>